<evidence type="ECO:0000313" key="2">
    <source>
        <dbReference type="EMBL" id="CAD5113460.1"/>
    </source>
</evidence>
<proteinExistence type="predicted"/>
<dbReference type="AlphaFoldDB" id="A0A7I8VDM9"/>
<keyword evidence="3" id="KW-1185">Reference proteome</keyword>
<dbReference type="EMBL" id="CAJFCJ010000004">
    <property type="protein sequence ID" value="CAD5113460.1"/>
    <property type="molecule type" value="Genomic_DNA"/>
</dbReference>
<accession>A0A7I8VDM9</accession>
<reference evidence="2 3" key="1">
    <citation type="submission" date="2020-08" db="EMBL/GenBank/DDBJ databases">
        <authorList>
            <person name="Hejnol A."/>
        </authorList>
    </citation>
    <scope>NUCLEOTIDE SEQUENCE [LARGE SCALE GENOMIC DNA]</scope>
</reference>
<name>A0A7I8VDM9_9ANNE</name>
<dbReference type="Proteomes" id="UP000549394">
    <property type="component" value="Unassembled WGS sequence"/>
</dbReference>
<feature type="transmembrane region" description="Helical" evidence="1">
    <location>
        <begin position="127"/>
        <end position="152"/>
    </location>
</feature>
<evidence type="ECO:0000256" key="1">
    <source>
        <dbReference type="SAM" id="Phobius"/>
    </source>
</evidence>
<sequence length="464" mass="54885">MLRTISSRIVQIKYAVICSLLIYFTFSIAIVFTEWINLTIYTQNGSMSRNISIPEERAFDDLAFHFGNLTLITILYPSLLFFFKRNIVYIALSILTMLITFFVWVFAVEIYIDCINRLRYYNKSYRIVWFWGFGFYVAIFLFLFDVVFMVFLPTYRFLLSTNNMHQFAFTTCFERRPNDEESLIDTVDQDNCEQPLLYLKVFGFEADFSSVNNNFERRPILYQIYKSKRKKIDHFASIKINLNKRNLNLLLKENNQQAKHLKLSSFKGLHSNSAKIKVNLSKKLLQNLTSTKVENDNDWILRQLAMLNKLGIHLLVPLKLKGYKNNKSIIDCLKERDNFDDIFSKYCRFFVESLIIHENGLLLANELAQELQAEHKHEILQLVTKKIFSDWPPPLSYLCWTKTREYIKAFNGEIQILDLNNTVLETLLKNYHEKSLLQSSPLRLSYSRIWEMSALHYGIFENIE</sequence>
<comment type="caution">
    <text evidence="2">The sequence shown here is derived from an EMBL/GenBank/DDBJ whole genome shotgun (WGS) entry which is preliminary data.</text>
</comment>
<feature type="transmembrane region" description="Helical" evidence="1">
    <location>
        <begin position="12"/>
        <end position="32"/>
    </location>
</feature>
<keyword evidence="1" id="KW-0812">Transmembrane</keyword>
<gene>
    <name evidence="2" type="ORF">DGYR_LOCUS2446</name>
</gene>
<organism evidence="2 3">
    <name type="scientific">Dimorphilus gyrociliatus</name>
    <dbReference type="NCBI Taxonomy" id="2664684"/>
    <lineage>
        <taxon>Eukaryota</taxon>
        <taxon>Metazoa</taxon>
        <taxon>Spiralia</taxon>
        <taxon>Lophotrochozoa</taxon>
        <taxon>Annelida</taxon>
        <taxon>Polychaeta</taxon>
        <taxon>Polychaeta incertae sedis</taxon>
        <taxon>Dinophilidae</taxon>
        <taxon>Dimorphilus</taxon>
    </lineage>
</organism>
<keyword evidence="1" id="KW-1133">Transmembrane helix</keyword>
<protein>
    <submittedName>
        <fullName evidence="2">DgyrCDS2625</fullName>
    </submittedName>
</protein>
<evidence type="ECO:0000313" key="3">
    <source>
        <dbReference type="Proteomes" id="UP000549394"/>
    </source>
</evidence>
<keyword evidence="1" id="KW-0472">Membrane</keyword>
<feature type="transmembrane region" description="Helical" evidence="1">
    <location>
        <begin position="87"/>
        <end position="107"/>
    </location>
</feature>